<name>D9SEE6_GALCS</name>
<dbReference type="HOGENOM" id="CLU_075305_2_0_4"/>
<evidence type="ECO:0000313" key="1">
    <source>
        <dbReference type="EMBL" id="ADL54922.1"/>
    </source>
</evidence>
<reference evidence="1 2" key="1">
    <citation type="submission" date="2010-08" db="EMBL/GenBank/DDBJ databases">
        <title>Complete sequence of Gallionella capsiferriformans ES-2.</title>
        <authorList>
            <consortium name="US DOE Joint Genome Institute"/>
            <person name="Lucas S."/>
            <person name="Copeland A."/>
            <person name="Lapidus A."/>
            <person name="Cheng J.-F."/>
            <person name="Bruce D."/>
            <person name="Goodwin L."/>
            <person name="Pitluck S."/>
            <person name="Chertkov O."/>
            <person name="Davenport K.W."/>
            <person name="Detter J.C."/>
            <person name="Han C."/>
            <person name="Tapia R."/>
            <person name="Land M."/>
            <person name="Hauser L."/>
            <person name="Chang Y.-J."/>
            <person name="Jeffries C."/>
            <person name="Kyrpides N."/>
            <person name="Ivanova N."/>
            <person name="Mikhailova N."/>
            <person name="Shelobolina E.S."/>
            <person name="Picardal F."/>
            <person name="Roden E."/>
            <person name="Emerson D."/>
            <person name="Woyke T."/>
        </authorList>
    </citation>
    <scope>NUCLEOTIDE SEQUENCE [LARGE SCALE GENOMIC DNA]</scope>
    <source>
        <strain evidence="1 2">ES-2</strain>
    </source>
</reference>
<sequence length="297" mass="34028">MTDYTDGYEHCYCLFLDILGFKSKICETIDQSTSKVKHPISFPRLLGALQEIQRFTAYPQQVVIAGNEVDGEITRPTKRKVTQFSDSVVISYPRHDMGNGGLLSIIFDVQRLHLKMASYGILLRGSITEGLLFHSDNFVFGPAMNEAVELEKEAKFPRVVIAEKLIIQLESRQGIRDCADQVPDRTTKSMIVKDVDGRYYVDYFNLHPEHQFEGYEVNENWVAIATQYLGFKKMVGSFLLLKDDKLKEKQDWMRAKFNQMADAFEQTARKSFCGWEIPENYLHLFNGLTPISAGVQK</sequence>
<dbReference type="RefSeq" id="WP_013292863.1">
    <property type="nucleotide sequence ID" value="NC_014394.1"/>
</dbReference>
<keyword evidence="2" id="KW-1185">Reference proteome</keyword>
<dbReference type="KEGG" id="gca:Galf_0890"/>
<organism evidence="1 2">
    <name type="scientific">Gallionella capsiferriformans (strain ES-2)</name>
    <name type="common">Gallionella ferruginea capsiferriformans (strain ES-2)</name>
    <dbReference type="NCBI Taxonomy" id="395494"/>
    <lineage>
        <taxon>Bacteria</taxon>
        <taxon>Pseudomonadati</taxon>
        <taxon>Pseudomonadota</taxon>
        <taxon>Betaproteobacteria</taxon>
        <taxon>Nitrosomonadales</taxon>
        <taxon>Gallionellaceae</taxon>
        <taxon>Gallionella</taxon>
    </lineage>
</organism>
<dbReference type="AlphaFoldDB" id="D9SEE6"/>
<dbReference type="eggNOG" id="COG2114">
    <property type="taxonomic scope" value="Bacteria"/>
</dbReference>
<gene>
    <name evidence="1" type="ordered locus">Galf_0890</name>
</gene>
<dbReference type="OrthoDB" id="9181325at2"/>
<dbReference type="Proteomes" id="UP000001235">
    <property type="component" value="Chromosome"/>
</dbReference>
<dbReference type="EMBL" id="CP002159">
    <property type="protein sequence ID" value="ADL54922.1"/>
    <property type="molecule type" value="Genomic_DNA"/>
</dbReference>
<dbReference type="STRING" id="395494.Galf_0890"/>
<proteinExistence type="predicted"/>
<evidence type="ECO:0008006" key="3">
    <source>
        <dbReference type="Google" id="ProtNLM"/>
    </source>
</evidence>
<accession>D9SEE6</accession>
<evidence type="ECO:0000313" key="2">
    <source>
        <dbReference type="Proteomes" id="UP000001235"/>
    </source>
</evidence>
<protein>
    <recommendedName>
        <fullName evidence="3">Guanylate cyclase domain-containing protein</fullName>
    </recommendedName>
</protein>